<evidence type="ECO:0000313" key="2">
    <source>
        <dbReference type="Proteomes" id="UP000805193"/>
    </source>
</evidence>
<name>A0AC60NXD1_IXOPE</name>
<keyword evidence="2" id="KW-1185">Reference proteome</keyword>
<organism evidence="1 2">
    <name type="scientific">Ixodes persulcatus</name>
    <name type="common">Taiga tick</name>
    <dbReference type="NCBI Taxonomy" id="34615"/>
    <lineage>
        <taxon>Eukaryota</taxon>
        <taxon>Metazoa</taxon>
        <taxon>Ecdysozoa</taxon>
        <taxon>Arthropoda</taxon>
        <taxon>Chelicerata</taxon>
        <taxon>Arachnida</taxon>
        <taxon>Acari</taxon>
        <taxon>Parasitiformes</taxon>
        <taxon>Ixodida</taxon>
        <taxon>Ixodoidea</taxon>
        <taxon>Ixodidae</taxon>
        <taxon>Ixodinae</taxon>
        <taxon>Ixodes</taxon>
    </lineage>
</organism>
<reference evidence="1 2" key="1">
    <citation type="journal article" date="2020" name="Cell">
        <title>Large-Scale Comparative Analyses of Tick Genomes Elucidate Their Genetic Diversity and Vector Capacities.</title>
        <authorList>
            <consortium name="Tick Genome and Microbiome Consortium (TIGMIC)"/>
            <person name="Jia N."/>
            <person name="Wang J."/>
            <person name="Shi W."/>
            <person name="Du L."/>
            <person name="Sun Y."/>
            <person name="Zhan W."/>
            <person name="Jiang J.F."/>
            <person name="Wang Q."/>
            <person name="Zhang B."/>
            <person name="Ji P."/>
            <person name="Bell-Sakyi L."/>
            <person name="Cui X.M."/>
            <person name="Yuan T.T."/>
            <person name="Jiang B.G."/>
            <person name="Yang W.F."/>
            <person name="Lam T.T."/>
            <person name="Chang Q.C."/>
            <person name="Ding S.J."/>
            <person name="Wang X.J."/>
            <person name="Zhu J.G."/>
            <person name="Ruan X.D."/>
            <person name="Zhao L."/>
            <person name="Wei J.T."/>
            <person name="Ye R.Z."/>
            <person name="Que T.C."/>
            <person name="Du C.H."/>
            <person name="Zhou Y.H."/>
            <person name="Cheng J.X."/>
            <person name="Dai P.F."/>
            <person name="Guo W.B."/>
            <person name="Han X.H."/>
            <person name="Huang E.J."/>
            <person name="Li L.F."/>
            <person name="Wei W."/>
            <person name="Gao Y.C."/>
            <person name="Liu J.Z."/>
            <person name="Shao H.Z."/>
            <person name="Wang X."/>
            <person name="Wang C.C."/>
            <person name="Yang T.C."/>
            <person name="Huo Q.B."/>
            <person name="Li W."/>
            <person name="Chen H.Y."/>
            <person name="Chen S.E."/>
            <person name="Zhou L.G."/>
            <person name="Ni X.B."/>
            <person name="Tian J.H."/>
            <person name="Sheng Y."/>
            <person name="Liu T."/>
            <person name="Pan Y.S."/>
            <person name="Xia L.Y."/>
            <person name="Li J."/>
            <person name="Zhao F."/>
            <person name="Cao W.C."/>
        </authorList>
    </citation>
    <scope>NUCLEOTIDE SEQUENCE [LARGE SCALE GENOMIC DNA]</scope>
    <source>
        <strain evidence="1">Iper-2018</strain>
    </source>
</reference>
<gene>
    <name evidence="1" type="ORF">HPB47_011066</name>
</gene>
<sequence>MEIPLERDDLGGKWITPGKPRKSLFPTHPNPKLHAVIVHLPILPAGAAAQPLDIFSAFLQAAQLPAHTCADVSLHLHQNNRLAVLRTHCEAIINRLLHITSITLQNTSLPIINDLESYHAENLHARQMSTTDSAIITFIGTHVSYTVHYCLKFRCRPHKPRAHHCNNYLEYGHPTVPHVFHHPDLPGRTSSLHTLVSTLPGTSTSVLPTPTADVSLHGNSTAPNLSGTPYRAGTPLNPNLLHTACQSHLGQSANSGSPTTCGIAGCHQNIDHNIISLHCPSFSTVSQPRPTAPAPSPPALSQHFDQPDTAVAGLVKRIDTLATVVEA</sequence>
<dbReference type="Proteomes" id="UP000805193">
    <property type="component" value="Unassembled WGS sequence"/>
</dbReference>
<dbReference type="EMBL" id="JABSTQ010011403">
    <property type="protein sequence ID" value="KAG0411810.1"/>
    <property type="molecule type" value="Genomic_DNA"/>
</dbReference>
<comment type="caution">
    <text evidence="1">The sequence shown here is derived from an EMBL/GenBank/DDBJ whole genome shotgun (WGS) entry which is preliminary data.</text>
</comment>
<accession>A0AC60NXD1</accession>
<evidence type="ECO:0000313" key="1">
    <source>
        <dbReference type="EMBL" id="KAG0411810.1"/>
    </source>
</evidence>
<protein>
    <submittedName>
        <fullName evidence="1">Uncharacterized protein</fullName>
    </submittedName>
</protein>
<proteinExistence type="predicted"/>